<comment type="caution">
    <text evidence="1">The sequence shown here is derived from an EMBL/GenBank/DDBJ whole genome shotgun (WGS) entry which is preliminary data.</text>
</comment>
<evidence type="ECO:0008006" key="3">
    <source>
        <dbReference type="Google" id="ProtNLM"/>
    </source>
</evidence>
<keyword evidence="2" id="KW-1185">Reference proteome</keyword>
<protein>
    <recommendedName>
        <fullName evidence="3">Bacteriocin</fullName>
    </recommendedName>
</protein>
<organism evidence="1 2">
    <name type="scientific">Aquimarina mytili</name>
    <dbReference type="NCBI Taxonomy" id="874423"/>
    <lineage>
        <taxon>Bacteria</taxon>
        <taxon>Pseudomonadati</taxon>
        <taxon>Bacteroidota</taxon>
        <taxon>Flavobacteriia</taxon>
        <taxon>Flavobacteriales</taxon>
        <taxon>Flavobacteriaceae</taxon>
        <taxon>Aquimarina</taxon>
    </lineage>
</organism>
<evidence type="ECO:0000313" key="1">
    <source>
        <dbReference type="EMBL" id="MBL0682101.1"/>
    </source>
</evidence>
<proteinExistence type="predicted"/>
<accession>A0A936ZTZ5</accession>
<dbReference type="RefSeq" id="WP_201916106.1">
    <property type="nucleotide sequence ID" value="NZ_BAABAX010000001.1"/>
</dbReference>
<dbReference type="AlphaFoldDB" id="A0A936ZTZ5"/>
<dbReference type="EMBL" id="JAERQJ010000001">
    <property type="protein sequence ID" value="MBL0682101.1"/>
    <property type="molecule type" value="Genomic_DNA"/>
</dbReference>
<reference evidence="1" key="1">
    <citation type="submission" date="2021-01" db="EMBL/GenBank/DDBJ databases">
        <authorList>
            <person name="Zhong Y.L."/>
        </authorList>
    </citation>
    <scope>NUCLEOTIDE SEQUENCE</scope>
    <source>
        <strain evidence="1">KCTC 23302</strain>
    </source>
</reference>
<gene>
    <name evidence="1" type="ORF">JJQ60_01090</name>
</gene>
<sequence length="49" mass="5382">MKINTENHVIKLTKEELLTIYGGDHTQTTSTNFATSRVISMVTGDVANT</sequence>
<dbReference type="Proteomes" id="UP000651057">
    <property type="component" value="Unassembled WGS sequence"/>
</dbReference>
<name>A0A936ZTZ5_9FLAO</name>
<evidence type="ECO:0000313" key="2">
    <source>
        <dbReference type="Proteomes" id="UP000651057"/>
    </source>
</evidence>